<evidence type="ECO:0000313" key="3">
    <source>
        <dbReference type="Proteomes" id="UP000294564"/>
    </source>
</evidence>
<comment type="caution">
    <text evidence="2">The sequence shown here is derived from an EMBL/GenBank/DDBJ whole genome shotgun (WGS) entry which is preliminary data.</text>
</comment>
<name>A0A4R2P143_9FLAO</name>
<protein>
    <submittedName>
        <fullName evidence="2">Uncharacterized protein (TIGR02284 family)</fullName>
    </submittedName>
</protein>
<dbReference type="InterPro" id="IPR009078">
    <property type="entry name" value="Ferritin-like_SF"/>
</dbReference>
<evidence type="ECO:0000259" key="1">
    <source>
        <dbReference type="Pfam" id="PF09537"/>
    </source>
</evidence>
<dbReference type="NCBIfam" id="TIGR02284">
    <property type="entry name" value="PA2169 family four-helix-bundle protein"/>
    <property type="match status" value="1"/>
</dbReference>
<dbReference type="InterPro" id="IPR016920">
    <property type="entry name" value="UCP029477"/>
</dbReference>
<organism evidence="2 3">
    <name type="scientific">Tenacibaculum skagerrakense</name>
    <dbReference type="NCBI Taxonomy" id="186571"/>
    <lineage>
        <taxon>Bacteria</taxon>
        <taxon>Pseudomonadati</taxon>
        <taxon>Bacteroidota</taxon>
        <taxon>Flavobacteriia</taxon>
        <taxon>Flavobacteriales</taxon>
        <taxon>Flavobacteriaceae</taxon>
        <taxon>Tenacibaculum</taxon>
    </lineage>
</organism>
<dbReference type="OrthoDB" id="282393at2"/>
<dbReference type="SUPFAM" id="SSF47240">
    <property type="entry name" value="Ferritin-like"/>
    <property type="match status" value="1"/>
</dbReference>
<dbReference type="InterPro" id="IPR019052">
    <property type="entry name" value="DUF2383"/>
</dbReference>
<sequence length="154" mass="17765">MQNYTAQVATKLNNLLEKNYDAEKGYRTAAKNSKSNILTDFFERKSNERERFGQVLKNEIKSFGENPNEEGSLKGTAHRTWMNVKAFLTPENDEAMLEEALRGEQATIDEYNEVITSEIELPQSTNRILKNQRDEILKDALNIKQLDDLQKHIS</sequence>
<gene>
    <name evidence="2" type="ORF">EV195_101569</name>
</gene>
<dbReference type="Proteomes" id="UP000294564">
    <property type="component" value="Unassembled WGS sequence"/>
</dbReference>
<dbReference type="InterPro" id="IPR012347">
    <property type="entry name" value="Ferritin-like"/>
</dbReference>
<proteinExistence type="predicted"/>
<dbReference type="Gene3D" id="1.20.1260.10">
    <property type="match status" value="1"/>
</dbReference>
<dbReference type="CDD" id="cd00657">
    <property type="entry name" value="Ferritin_like"/>
    <property type="match status" value="1"/>
</dbReference>
<dbReference type="PIRSF" id="PIRSF029477">
    <property type="entry name" value="UCP029477"/>
    <property type="match status" value="1"/>
</dbReference>
<dbReference type="AlphaFoldDB" id="A0A4R2P143"/>
<accession>A0A4R2P143</accession>
<keyword evidence="3" id="KW-1185">Reference proteome</keyword>
<reference evidence="2 3" key="1">
    <citation type="submission" date="2019-03" db="EMBL/GenBank/DDBJ databases">
        <title>Genomic Encyclopedia of Type Strains, Phase IV (KMG-IV): sequencing the most valuable type-strain genomes for metagenomic binning, comparative biology and taxonomic classification.</title>
        <authorList>
            <person name="Goeker M."/>
        </authorList>
    </citation>
    <scope>NUCLEOTIDE SEQUENCE [LARGE SCALE GENOMIC DNA]</scope>
    <source>
        <strain evidence="2 3">DSM 14836</strain>
    </source>
</reference>
<dbReference type="RefSeq" id="WP_132792579.1">
    <property type="nucleotide sequence ID" value="NZ_SLXM01000001.1"/>
</dbReference>
<evidence type="ECO:0000313" key="2">
    <source>
        <dbReference type="EMBL" id="TCP28393.1"/>
    </source>
</evidence>
<dbReference type="EMBL" id="SLXM01000001">
    <property type="protein sequence ID" value="TCP28393.1"/>
    <property type="molecule type" value="Genomic_DNA"/>
</dbReference>
<dbReference type="Pfam" id="PF09537">
    <property type="entry name" value="DUF2383"/>
    <property type="match status" value="1"/>
</dbReference>
<dbReference type="InterPro" id="IPR011971">
    <property type="entry name" value="CHP02284"/>
</dbReference>
<feature type="domain" description="DUF2383" evidence="1">
    <location>
        <begin position="8"/>
        <end position="116"/>
    </location>
</feature>